<gene>
    <name evidence="2" type="ORF">CLV68_2325</name>
</gene>
<feature type="transmembrane region" description="Helical" evidence="1">
    <location>
        <begin position="35"/>
        <end position="55"/>
    </location>
</feature>
<keyword evidence="1" id="KW-0472">Membrane</keyword>
<feature type="transmembrane region" description="Helical" evidence="1">
    <location>
        <begin position="107"/>
        <end position="126"/>
    </location>
</feature>
<reference evidence="2 3" key="1">
    <citation type="submission" date="2018-10" db="EMBL/GenBank/DDBJ databases">
        <title>Genomic Encyclopedia of Archaeal and Bacterial Type Strains, Phase II (KMG-II): from individual species to whole genera.</title>
        <authorList>
            <person name="Goeker M."/>
        </authorList>
    </citation>
    <scope>NUCLEOTIDE SEQUENCE [LARGE SCALE GENOMIC DNA]</scope>
    <source>
        <strain evidence="2 3">DSM 45657</strain>
    </source>
</reference>
<dbReference type="RefSeq" id="WP_121390378.1">
    <property type="nucleotide sequence ID" value="NZ_RCDD01000001.1"/>
</dbReference>
<proteinExistence type="predicted"/>
<comment type="caution">
    <text evidence="2">The sequence shown here is derived from an EMBL/GenBank/DDBJ whole genome shotgun (WGS) entry which is preliminary data.</text>
</comment>
<dbReference type="AlphaFoldDB" id="A0A421BBN8"/>
<feature type="transmembrane region" description="Helical" evidence="1">
    <location>
        <begin position="6"/>
        <end position="23"/>
    </location>
</feature>
<evidence type="ECO:0000313" key="3">
    <source>
        <dbReference type="Proteomes" id="UP000282454"/>
    </source>
</evidence>
<protein>
    <submittedName>
        <fullName evidence="2">Uncharacterized protein</fullName>
    </submittedName>
</protein>
<dbReference type="Proteomes" id="UP000282454">
    <property type="component" value="Unassembled WGS sequence"/>
</dbReference>
<name>A0A421BBN8_9PSEU</name>
<dbReference type="EMBL" id="RCDD01000001">
    <property type="protein sequence ID" value="RLK61784.1"/>
    <property type="molecule type" value="Genomic_DNA"/>
</dbReference>
<sequence>MDLPGAVATTAPLLAVAAVAMTLGHRALRRLPGSVRRWVAVCAVAGLLTVATYGWGAAHLYTPDIAETCATVHRVAWDSRFGTTSLLPLSRLCAAGVDLVPGYVNPALAALALAVVASLGMAVRALRRVVHV</sequence>
<evidence type="ECO:0000313" key="2">
    <source>
        <dbReference type="EMBL" id="RLK61784.1"/>
    </source>
</evidence>
<organism evidence="2 3">
    <name type="scientific">Actinokineospora cianjurensis</name>
    <dbReference type="NCBI Taxonomy" id="585224"/>
    <lineage>
        <taxon>Bacteria</taxon>
        <taxon>Bacillati</taxon>
        <taxon>Actinomycetota</taxon>
        <taxon>Actinomycetes</taxon>
        <taxon>Pseudonocardiales</taxon>
        <taxon>Pseudonocardiaceae</taxon>
        <taxon>Actinokineospora</taxon>
    </lineage>
</organism>
<dbReference type="OrthoDB" id="4230909at2"/>
<keyword evidence="1" id="KW-1133">Transmembrane helix</keyword>
<keyword evidence="3" id="KW-1185">Reference proteome</keyword>
<keyword evidence="1" id="KW-0812">Transmembrane</keyword>
<accession>A0A421BBN8</accession>
<evidence type="ECO:0000256" key="1">
    <source>
        <dbReference type="SAM" id="Phobius"/>
    </source>
</evidence>